<name>A0ABU9S371_9BURK</name>
<evidence type="ECO:0008006" key="3">
    <source>
        <dbReference type="Google" id="ProtNLM"/>
    </source>
</evidence>
<keyword evidence="2" id="KW-1185">Reference proteome</keyword>
<dbReference type="EMBL" id="JAYMRV010000016">
    <property type="protein sequence ID" value="MEM5426278.1"/>
    <property type="molecule type" value="Genomic_DNA"/>
</dbReference>
<dbReference type="Proteomes" id="UP001489897">
    <property type="component" value="Unassembled WGS sequence"/>
</dbReference>
<accession>A0ABU9S371</accession>
<evidence type="ECO:0000313" key="1">
    <source>
        <dbReference type="EMBL" id="MEM5426278.1"/>
    </source>
</evidence>
<sequence>MSHDASFAQCRSLAWHSMAESTPPGGLALPCCAQCGHQFYPPQRYCPRCLHGHIDYVADNGAAVVLSVARLHHTLEPAFVSLLPLHVAAVRTDSNVTLFALADDMLAPGTRVAVSLIRAAWAPAGVLRVRCVASPEHGGAV</sequence>
<dbReference type="RefSeq" id="WP_342949966.1">
    <property type="nucleotide sequence ID" value="NZ_JAYMRV010000016.1"/>
</dbReference>
<organism evidence="1 2">
    <name type="scientific">Paraburkholderia ferrariae</name>
    <dbReference type="NCBI Taxonomy" id="386056"/>
    <lineage>
        <taxon>Bacteria</taxon>
        <taxon>Pseudomonadati</taxon>
        <taxon>Pseudomonadota</taxon>
        <taxon>Betaproteobacteria</taxon>
        <taxon>Burkholderiales</taxon>
        <taxon>Burkholderiaceae</taxon>
        <taxon>Paraburkholderia</taxon>
    </lineage>
</organism>
<dbReference type="SUPFAM" id="SSF50249">
    <property type="entry name" value="Nucleic acid-binding proteins"/>
    <property type="match status" value="1"/>
</dbReference>
<reference evidence="1 2" key="1">
    <citation type="submission" date="2024-01" db="EMBL/GenBank/DDBJ databases">
        <title>The diversity of rhizobia nodulating Mimosa spp. in eleven states of Brazil covering several biomes is determined by host plant, location, and edaphic factors.</title>
        <authorList>
            <person name="Rouws L."/>
            <person name="Barauna A."/>
            <person name="Beukes C."/>
            <person name="De Faria S.M."/>
            <person name="Gross E."/>
            <person name="Dos Reis Junior F.B."/>
            <person name="Simon M."/>
            <person name="Maluk M."/>
            <person name="Odee D.W."/>
            <person name="Kenicer G."/>
            <person name="Young J.P.W."/>
            <person name="Reis V.M."/>
            <person name="Zilli J."/>
            <person name="James E.K."/>
        </authorList>
    </citation>
    <scope>NUCLEOTIDE SEQUENCE [LARGE SCALE GENOMIC DNA]</scope>
    <source>
        <strain evidence="1 2">JPY167</strain>
    </source>
</reference>
<evidence type="ECO:0000313" key="2">
    <source>
        <dbReference type="Proteomes" id="UP001489897"/>
    </source>
</evidence>
<comment type="caution">
    <text evidence="1">The sequence shown here is derived from an EMBL/GenBank/DDBJ whole genome shotgun (WGS) entry which is preliminary data.</text>
</comment>
<dbReference type="InterPro" id="IPR012340">
    <property type="entry name" value="NA-bd_OB-fold"/>
</dbReference>
<proteinExistence type="predicted"/>
<gene>
    <name evidence="1" type="ORF">VSR73_35420</name>
</gene>
<protein>
    <recommendedName>
        <fullName evidence="3">DUF35 domain-containing protein</fullName>
    </recommendedName>
</protein>